<evidence type="ECO:0000313" key="1">
    <source>
        <dbReference type="EMBL" id="KAK3081783.1"/>
    </source>
</evidence>
<organism evidence="1 2">
    <name type="scientific">Coniosporium uncinatum</name>
    <dbReference type="NCBI Taxonomy" id="93489"/>
    <lineage>
        <taxon>Eukaryota</taxon>
        <taxon>Fungi</taxon>
        <taxon>Dikarya</taxon>
        <taxon>Ascomycota</taxon>
        <taxon>Pezizomycotina</taxon>
        <taxon>Dothideomycetes</taxon>
        <taxon>Dothideomycetes incertae sedis</taxon>
        <taxon>Coniosporium</taxon>
    </lineage>
</organism>
<reference evidence="1" key="1">
    <citation type="submission" date="2024-09" db="EMBL/GenBank/DDBJ databases">
        <title>Black Yeasts Isolated from many extreme environments.</title>
        <authorList>
            <person name="Coleine C."/>
            <person name="Stajich J.E."/>
            <person name="Selbmann L."/>
        </authorList>
    </citation>
    <scope>NUCLEOTIDE SEQUENCE</scope>
    <source>
        <strain evidence="1">CCFEE 5737</strain>
    </source>
</reference>
<comment type="caution">
    <text evidence="1">The sequence shown here is derived from an EMBL/GenBank/DDBJ whole genome shotgun (WGS) entry which is preliminary data.</text>
</comment>
<name>A0ACC3DZ07_9PEZI</name>
<dbReference type="Proteomes" id="UP001186974">
    <property type="component" value="Unassembled WGS sequence"/>
</dbReference>
<proteinExistence type="predicted"/>
<dbReference type="EMBL" id="JAWDJW010000067">
    <property type="protein sequence ID" value="KAK3081783.1"/>
    <property type="molecule type" value="Genomic_DNA"/>
</dbReference>
<keyword evidence="2" id="KW-1185">Reference proteome</keyword>
<evidence type="ECO:0000313" key="2">
    <source>
        <dbReference type="Proteomes" id="UP001186974"/>
    </source>
</evidence>
<accession>A0ACC3DZ07</accession>
<protein>
    <submittedName>
        <fullName evidence="1">Uncharacterized protein</fullName>
    </submittedName>
</protein>
<gene>
    <name evidence="1" type="ORF">LTS18_002789</name>
</gene>
<sequence length="855" mass="93806">MADNNSNTSPAASASPQPATKNGKNPATKATKSPPKPNKPRTKKPADAAQGSEGEDDSVAGDAEDADGTAVTPKKKGKTVTGKAKIAVPRPLQVRTALSRQEKFPGVFFLESDTIESAAHLMAGYLKFETTSEFWGMMNKDGNIRQFLKGRKEGYGGVVANARFSRESFFAFLKGDKQVSETDVNDSLPPSAERWPSSRIDLRISAYHVVLVLCLMRDWPQCFDVAVGDTIEAMEPAFVEKMEAIKLDPLTLPYGRSVEDWNRGWLIIKFAIKNSVAILARKGHQNLKATKPDFLRLDELTNRLSEEATKLTGANLVEDYYESVAREAQARVRGRARATQGGNDHAPPSESDDDGEESDDEDPKYMEQRLKEMQEDESKLLSRFRQQEKSSRMPDLAPDDARALLLQCGKSSLVLWPKTGIFPDQLKTAREGEDVAEISSKVQKYITTAQVLESMGPPRQGVSPIAHEKSAAELRKFLEQQKQTSSESATTMSFSDACAMLSTDPVKPMIGDVELYAWQVTGIAWCSYMLGHALGYALLADDMGLGKTIQVLGTVTFLADAAYRRLATDAQSEVQKSGNPDVEAAWARLVANPDLMTQKTIAPGAPLTPSEFTPVNLGQKPPYKPTLILCPSNAFLAWKGDIKKYFPGIKLYTWFGAPNKAKASEAATMIGNAPENLEAFVKGLDPNNPETLKVCVLSAYATWHSRLLILDAADKALQAKKRAAEKAFDEGTWDDGADDVDILTDEQLKALDVRCKRLFGLAVLDECHKVKNIKTKTAVSISKSEFERILAVSTTPCPARTTDYTGQLDLAFSLLERSGRANRKELEPLKEGIDEYADARSVKLTPVNSIDYGKS</sequence>